<dbReference type="Proteomes" id="UP000248553">
    <property type="component" value="Unassembled WGS sequence"/>
</dbReference>
<evidence type="ECO:0008006" key="4">
    <source>
        <dbReference type="Google" id="ProtNLM"/>
    </source>
</evidence>
<comment type="caution">
    <text evidence="2">The sequence shown here is derived from an EMBL/GenBank/DDBJ whole genome shotgun (WGS) entry which is preliminary data.</text>
</comment>
<keyword evidence="1" id="KW-0732">Signal</keyword>
<sequence>MSRVSYRLRPWALVAGGLLALGGAAWAQAPAAPPAPGAKHGYSVQAGLFPLLARGYHLGAAKLLGPQRRHALVVTPQWYGGRVQGLTSRISAGAPDHVRGYGLEVQHRIFLGPREVAQEGFYVGYGGGYQRFTLDYQAKNWLPELRDDGLTYYEFRLREQQTAIRRYATALVVGGQVFLPDTPVFLDMYLGLGFRWARRRATAAGWSYERNSLDYGHAGQYTPVGLRVGVAW</sequence>
<evidence type="ECO:0000313" key="2">
    <source>
        <dbReference type="EMBL" id="RAK64088.1"/>
    </source>
</evidence>
<protein>
    <recommendedName>
        <fullName evidence="4">DUF3575 domain-containing protein</fullName>
    </recommendedName>
</protein>
<proteinExistence type="predicted"/>
<organism evidence="2 3">
    <name type="scientific">Hymenobacter edaphi</name>
    <dbReference type="NCBI Taxonomy" id="2211146"/>
    <lineage>
        <taxon>Bacteria</taxon>
        <taxon>Pseudomonadati</taxon>
        <taxon>Bacteroidota</taxon>
        <taxon>Cytophagia</taxon>
        <taxon>Cytophagales</taxon>
        <taxon>Hymenobacteraceae</taxon>
        <taxon>Hymenobacter</taxon>
    </lineage>
</organism>
<keyword evidence="3" id="KW-1185">Reference proteome</keyword>
<accession>A0A328BG23</accession>
<dbReference type="EMBL" id="QHKM01000007">
    <property type="protein sequence ID" value="RAK64088.1"/>
    <property type="molecule type" value="Genomic_DNA"/>
</dbReference>
<dbReference type="AlphaFoldDB" id="A0A328BG23"/>
<evidence type="ECO:0000256" key="1">
    <source>
        <dbReference type="SAM" id="SignalP"/>
    </source>
</evidence>
<name>A0A328BG23_9BACT</name>
<feature type="signal peptide" evidence="1">
    <location>
        <begin position="1"/>
        <end position="27"/>
    </location>
</feature>
<feature type="chain" id="PRO_5016457362" description="DUF3575 domain-containing protein" evidence="1">
    <location>
        <begin position="28"/>
        <end position="232"/>
    </location>
</feature>
<reference evidence="3" key="1">
    <citation type="submission" date="2018-05" db="EMBL/GenBank/DDBJ databases">
        <authorList>
            <person name="Nie L."/>
        </authorList>
    </citation>
    <scope>NUCLEOTIDE SEQUENCE [LARGE SCALE GENOMIC DNA]</scope>
    <source>
        <strain evidence="3">NL</strain>
    </source>
</reference>
<evidence type="ECO:0000313" key="3">
    <source>
        <dbReference type="Proteomes" id="UP000248553"/>
    </source>
</evidence>
<gene>
    <name evidence="2" type="ORF">DLM85_19300</name>
</gene>